<name>A0A3E3E0D1_9FIRM</name>
<reference evidence="3 4" key="1">
    <citation type="submission" date="2018-08" db="EMBL/GenBank/DDBJ databases">
        <title>A genome reference for cultivated species of the human gut microbiota.</title>
        <authorList>
            <person name="Zou Y."/>
            <person name="Xue W."/>
            <person name="Luo G."/>
        </authorList>
    </citation>
    <scope>NUCLEOTIDE SEQUENCE [LARGE SCALE GENOMIC DNA]</scope>
    <source>
        <strain evidence="3 4">TF08-11</strain>
    </source>
</reference>
<sequence>MNISLSKLLNPIPYIVIQENAEINTDENSVIFGSNGIGKTTIYRQLKEQYPGFDYLDYDEAKNLLSKKQKNIEISLGTEKIEQLSLRNEELNNRLSVKNRLKDKKTNDKITTQKSAREVSTILSNMIKKDKIENLKITGEDCNGIEKASAYIPFVLKNKDKLIDIADITEDLKIIDKNYLKNVLKIIDKHLSSSDDTCPVCGSRVLNLKEQVQEKIKVLSEIKNEQLKLFISEYDKNNQNGSTIQSDFDSVIEVAKKYDEEILVEYYILDGNAEEIPIINDFIKEKHKIEKEYNDCLAKQNELFNSLKNQQHLYTDHLKRYFKADVKFDDEKKIVTISFDRSVEEHSTGELNLILFITKIFGYLGNDKECLFIDDPISSYDLVNQYNIVFQLCKLIENKDKHVVVFTHNPDVINIVNSQNNNAYKYFFFDLVKGKVIINALVPNIGNNPNILNLDILANEEDENGKYISLMLKRNDNDPSDYQSSVLHYDSDTGIVPLDERANQYKGCSNQFFIDYIENNVYSKELERSDFDHLCKSKIIALTAIRIWIEYKLCNSTSLCLKRKFGEKVATYFKNKDKITIQYPNLTREMLMSKKVMLNQNCHQNSQMQPFYYALSLKSDDIVSEIEEIKLAFHR</sequence>
<evidence type="ECO:0000313" key="5">
    <source>
        <dbReference type="Proteomes" id="UP000540014"/>
    </source>
</evidence>
<dbReference type="InterPro" id="IPR027417">
    <property type="entry name" value="P-loop_NTPase"/>
</dbReference>
<dbReference type="RefSeq" id="WP_117446835.1">
    <property type="nucleotide sequence ID" value="NZ_CALCIP010000047.1"/>
</dbReference>
<dbReference type="Gene3D" id="3.40.50.300">
    <property type="entry name" value="P-loop containing nucleotide triphosphate hydrolases"/>
    <property type="match status" value="1"/>
</dbReference>
<evidence type="ECO:0000313" key="3">
    <source>
        <dbReference type="EMBL" id="RGD74765.1"/>
    </source>
</evidence>
<protein>
    <recommendedName>
        <fullName evidence="6">Protein CR006 P-loop domain-containing protein</fullName>
    </recommendedName>
</protein>
<dbReference type="AlphaFoldDB" id="A0A3E3E0D1"/>
<evidence type="ECO:0000313" key="2">
    <source>
        <dbReference type="EMBL" id="NME43983.1"/>
    </source>
</evidence>
<evidence type="ECO:0008006" key="6">
    <source>
        <dbReference type="Google" id="ProtNLM"/>
    </source>
</evidence>
<dbReference type="EMBL" id="QUSK01000022">
    <property type="protein sequence ID" value="RGD74765.1"/>
    <property type="molecule type" value="Genomic_DNA"/>
</dbReference>
<gene>
    <name evidence="3" type="ORF">DXC78_09670</name>
    <name evidence="2" type="ORF">HF861_03685</name>
</gene>
<organism evidence="3 4">
    <name type="scientific">Faecalicoccus pleomorphus</name>
    <dbReference type="NCBI Taxonomy" id="1323"/>
    <lineage>
        <taxon>Bacteria</taxon>
        <taxon>Bacillati</taxon>
        <taxon>Bacillota</taxon>
        <taxon>Erysipelotrichia</taxon>
        <taxon>Erysipelotrichales</taxon>
        <taxon>Erysipelotrichaceae</taxon>
        <taxon>Faecalicoccus</taxon>
    </lineage>
</organism>
<reference evidence="2 5" key="2">
    <citation type="submission" date="2020-04" db="EMBL/GenBank/DDBJ databases">
        <authorList>
            <person name="Hitch T.C.A."/>
            <person name="Wylensek D."/>
            <person name="Clavel T."/>
        </authorList>
    </citation>
    <scope>NUCLEOTIDE SEQUENCE [LARGE SCALE GENOMIC DNA]</scope>
    <source>
        <strain evidence="2 5">BSM-383-APC-22F</strain>
    </source>
</reference>
<evidence type="ECO:0000256" key="1">
    <source>
        <dbReference type="SAM" id="Coils"/>
    </source>
</evidence>
<dbReference type="EMBL" id="JABAFR010000006">
    <property type="protein sequence ID" value="NME43983.1"/>
    <property type="molecule type" value="Genomic_DNA"/>
</dbReference>
<evidence type="ECO:0000313" key="4">
    <source>
        <dbReference type="Proteomes" id="UP000260721"/>
    </source>
</evidence>
<dbReference type="Proteomes" id="UP000540014">
    <property type="component" value="Unassembled WGS sequence"/>
</dbReference>
<keyword evidence="1" id="KW-0175">Coiled coil</keyword>
<dbReference type="SUPFAM" id="SSF52540">
    <property type="entry name" value="P-loop containing nucleoside triphosphate hydrolases"/>
    <property type="match status" value="2"/>
</dbReference>
<proteinExistence type="predicted"/>
<comment type="caution">
    <text evidence="3">The sequence shown here is derived from an EMBL/GenBank/DDBJ whole genome shotgun (WGS) entry which is preliminary data.</text>
</comment>
<dbReference type="Proteomes" id="UP000260721">
    <property type="component" value="Unassembled WGS sequence"/>
</dbReference>
<accession>A0A3E3E0D1</accession>
<feature type="coiled-coil region" evidence="1">
    <location>
        <begin position="74"/>
        <end position="108"/>
    </location>
</feature>